<protein>
    <submittedName>
        <fullName evidence="5">DUF2061 domain-containing protein</fullName>
    </submittedName>
    <submittedName>
        <fullName evidence="4">Membrane protein</fullName>
    </submittedName>
</protein>
<evidence type="ECO:0000256" key="2">
    <source>
        <dbReference type="SAM" id="Phobius"/>
    </source>
</evidence>
<evidence type="ECO:0000313" key="5">
    <source>
        <dbReference type="EMBL" id="TRO20309.1"/>
    </source>
</evidence>
<keyword evidence="2" id="KW-0472">Membrane</keyword>
<dbReference type="EMBL" id="UGUU01000001">
    <property type="protein sequence ID" value="SUD40114.1"/>
    <property type="molecule type" value="Genomic_DNA"/>
</dbReference>
<evidence type="ECO:0000256" key="1">
    <source>
        <dbReference type="SAM" id="MobiDB-lite"/>
    </source>
</evidence>
<dbReference type="Pfam" id="PF09834">
    <property type="entry name" value="DUF2061"/>
    <property type="match status" value="1"/>
</dbReference>
<name>A0A379IV83_ECTME</name>
<evidence type="ECO:0000313" key="4">
    <source>
        <dbReference type="EMBL" id="SUD40114.1"/>
    </source>
</evidence>
<sequence length="102" mass="10965">MSEPSTGKAVLGPSMLKTFTFAILHFSIAFGIAFALTGDLLTGGLIALLEPACNTVAYYFHEKFWKRIEKGKGDPESDGSGEGNHGRILSSLRRMLRGGESS</sequence>
<dbReference type="RefSeq" id="WP_013715594.1">
    <property type="nucleotide sequence ID" value="NZ_CP060288.1"/>
</dbReference>
<evidence type="ECO:0000313" key="7">
    <source>
        <dbReference type="Proteomes" id="UP000317327"/>
    </source>
</evidence>
<organism evidence="4 6">
    <name type="scientific">Ectopseudomonas mendocina</name>
    <name type="common">Pseudomonas mendocina</name>
    <dbReference type="NCBI Taxonomy" id="300"/>
    <lineage>
        <taxon>Bacteria</taxon>
        <taxon>Pseudomonadati</taxon>
        <taxon>Pseudomonadota</taxon>
        <taxon>Gammaproteobacteria</taxon>
        <taxon>Pseudomonadales</taxon>
        <taxon>Pseudomonadaceae</taxon>
        <taxon>Ectopseudomonas</taxon>
    </lineage>
</organism>
<dbReference type="Proteomes" id="UP000254260">
    <property type="component" value="Unassembled WGS sequence"/>
</dbReference>
<feature type="transmembrane region" description="Helical" evidence="2">
    <location>
        <begin position="18"/>
        <end position="36"/>
    </location>
</feature>
<dbReference type="AlphaFoldDB" id="A0A379IV83"/>
<dbReference type="Proteomes" id="UP000317327">
    <property type="component" value="Unassembled WGS sequence"/>
</dbReference>
<feature type="domain" description="DUF2061" evidence="3">
    <location>
        <begin position="15"/>
        <end position="66"/>
    </location>
</feature>
<dbReference type="OrthoDB" id="9133582at2"/>
<evidence type="ECO:0000313" key="6">
    <source>
        <dbReference type="Proteomes" id="UP000254260"/>
    </source>
</evidence>
<dbReference type="InterPro" id="IPR018638">
    <property type="entry name" value="DUF2061_membrane"/>
</dbReference>
<reference evidence="4 6" key="1">
    <citation type="submission" date="2018-06" db="EMBL/GenBank/DDBJ databases">
        <authorList>
            <consortium name="Pathogen Informatics"/>
            <person name="Doyle S."/>
        </authorList>
    </citation>
    <scope>NUCLEOTIDE SEQUENCE [LARGE SCALE GENOMIC DNA]</scope>
    <source>
        <strain evidence="4 6">NCTC10899</strain>
    </source>
</reference>
<evidence type="ECO:0000259" key="3">
    <source>
        <dbReference type="Pfam" id="PF09834"/>
    </source>
</evidence>
<accession>A0A379IV83</accession>
<keyword evidence="2" id="KW-1133">Transmembrane helix</keyword>
<dbReference type="EMBL" id="SCFV01000002">
    <property type="protein sequence ID" value="TRO20309.1"/>
    <property type="molecule type" value="Genomic_DNA"/>
</dbReference>
<proteinExistence type="predicted"/>
<gene>
    <name evidence="5" type="ORF">EQ836_05330</name>
    <name evidence="4" type="ORF">NCTC10899_02946</name>
</gene>
<feature type="region of interest" description="Disordered" evidence="1">
    <location>
        <begin position="71"/>
        <end position="102"/>
    </location>
</feature>
<reference evidence="5 7" key="2">
    <citation type="submission" date="2019-01" db="EMBL/GenBank/DDBJ databases">
        <title>Whole genome shotgun sequencing of Pseudomonas spp. isolated by its ability to degrade furfural.</title>
        <authorList>
            <person name="Donoso R."/>
            <person name="Farkas C."/>
            <person name="Villegas P."/>
            <person name="Gonzales-Toro F."/>
            <person name="Guajardo-Parra M."/>
            <person name="Araya-Nail M."/>
            <person name="Morgante V."/>
            <person name="Perez-Pantoja D."/>
        </authorList>
    </citation>
    <scope>NUCLEOTIDE SEQUENCE [LARGE SCALE GENOMIC DNA]</scope>
    <source>
        <strain evidence="5 7">VN231</strain>
    </source>
</reference>
<keyword evidence="2" id="KW-0812">Transmembrane</keyword>